<protein>
    <recommendedName>
        <fullName evidence="3">Cytoplasmic protein</fullName>
    </recommendedName>
</protein>
<name>A0A6L3Y425_9HYPH</name>
<reference evidence="1 2" key="1">
    <citation type="submission" date="2019-09" db="EMBL/GenBank/DDBJ databases">
        <title>Taxonomic organization of the family Brucellaceae based on a phylogenomic approach.</title>
        <authorList>
            <person name="Leclercq S."/>
            <person name="Cloeckaert A."/>
            <person name="Zygmunt M.S."/>
        </authorList>
    </citation>
    <scope>NUCLEOTIDE SEQUENCE [LARGE SCALE GENOMIC DNA]</scope>
    <source>
        <strain evidence="1 2">WS1830</strain>
    </source>
</reference>
<accession>A0A6L3Y425</accession>
<dbReference type="RefSeq" id="WP_151654012.1">
    <property type="nucleotide sequence ID" value="NZ_WBVX01000046.1"/>
</dbReference>
<dbReference type="EMBL" id="WBVX01000046">
    <property type="protein sequence ID" value="KAB2676540.1"/>
    <property type="molecule type" value="Genomic_DNA"/>
</dbReference>
<evidence type="ECO:0008006" key="3">
    <source>
        <dbReference type="Google" id="ProtNLM"/>
    </source>
</evidence>
<sequence length="80" mass="9314">MSKISISLIEGYHITATDKRHMAEIIRRGWSKGVTKYRQYSITERNEDTARVVIESNERTSSGRMEIRRSTVTIRIRGTQ</sequence>
<organism evidence="1 2">
    <name type="scientific">Brucella tritici</name>
    <dbReference type="NCBI Taxonomy" id="94626"/>
    <lineage>
        <taxon>Bacteria</taxon>
        <taxon>Pseudomonadati</taxon>
        <taxon>Pseudomonadota</taxon>
        <taxon>Alphaproteobacteria</taxon>
        <taxon>Hyphomicrobiales</taxon>
        <taxon>Brucellaceae</taxon>
        <taxon>Brucella/Ochrobactrum group</taxon>
        <taxon>Brucella</taxon>
    </lineage>
</organism>
<gene>
    <name evidence="1" type="ORF">F9L08_26470</name>
</gene>
<proteinExistence type="predicted"/>
<comment type="caution">
    <text evidence="1">The sequence shown here is derived from an EMBL/GenBank/DDBJ whole genome shotgun (WGS) entry which is preliminary data.</text>
</comment>
<dbReference type="Proteomes" id="UP000481643">
    <property type="component" value="Unassembled WGS sequence"/>
</dbReference>
<dbReference type="AlphaFoldDB" id="A0A6L3Y425"/>
<evidence type="ECO:0000313" key="1">
    <source>
        <dbReference type="EMBL" id="KAB2676540.1"/>
    </source>
</evidence>
<evidence type="ECO:0000313" key="2">
    <source>
        <dbReference type="Proteomes" id="UP000481643"/>
    </source>
</evidence>